<keyword evidence="19" id="KW-1185">Reference proteome</keyword>
<evidence type="ECO:0000256" key="6">
    <source>
        <dbReference type="ARBA" id="ARBA00022729"/>
    </source>
</evidence>
<dbReference type="RefSeq" id="XP_001312393.1">
    <property type="nucleotide sequence ID" value="XM_001312392.1"/>
</dbReference>
<evidence type="ECO:0000256" key="4">
    <source>
        <dbReference type="ARBA" id="ARBA00022679"/>
    </source>
</evidence>
<dbReference type="KEGG" id="tva:75637725"/>
<evidence type="ECO:0000256" key="16">
    <source>
        <dbReference type="SAM" id="MobiDB-lite"/>
    </source>
</evidence>
<reference evidence="18" key="1">
    <citation type="submission" date="2006-10" db="EMBL/GenBank/DDBJ databases">
        <authorList>
            <person name="Amadeo P."/>
            <person name="Zhao Q."/>
            <person name="Wortman J."/>
            <person name="Fraser-Liggett C."/>
            <person name="Carlton J."/>
        </authorList>
    </citation>
    <scope>NUCLEOTIDE SEQUENCE</scope>
    <source>
        <strain evidence="18">G3</strain>
    </source>
</reference>
<dbReference type="Pfam" id="PF12810">
    <property type="entry name" value="ALK_LTK_GRD"/>
    <property type="match status" value="1"/>
</dbReference>
<evidence type="ECO:0000256" key="10">
    <source>
        <dbReference type="ARBA" id="ARBA00022989"/>
    </source>
</evidence>
<evidence type="ECO:0000256" key="2">
    <source>
        <dbReference type="ARBA" id="ARBA00011902"/>
    </source>
</evidence>
<sequence>MTNPPGGCGAGGKGGKPSVPTHFSGAGGGGATIIYYDTQNLPSRIMVSGGGGENLYGGCTTPPGYGGGLVAGNGGSLNKNLVCQGGTQKLGTQNGVGQDGRNSQGGLCGDEGNPGCGGGYMGGMTTKQ</sequence>
<dbReference type="GO" id="GO:0004714">
    <property type="term" value="F:transmembrane receptor protein tyrosine kinase activity"/>
    <property type="evidence" value="ECO:0007669"/>
    <property type="project" value="UniProtKB-EC"/>
</dbReference>
<evidence type="ECO:0000256" key="13">
    <source>
        <dbReference type="ARBA" id="ARBA00023157"/>
    </source>
</evidence>
<evidence type="ECO:0000256" key="1">
    <source>
        <dbReference type="ARBA" id="ARBA00004251"/>
    </source>
</evidence>
<keyword evidence="11" id="KW-0472">Membrane</keyword>
<dbReference type="GO" id="GO:0005886">
    <property type="term" value="C:plasma membrane"/>
    <property type="evidence" value="ECO:0007669"/>
    <property type="project" value="UniProtKB-SubCell"/>
</dbReference>
<evidence type="ECO:0000313" key="19">
    <source>
        <dbReference type="Proteomes" id="UP000001542"/>
    </source>
</evidence>
<keyword evidence="12" id="KW-0829">Tyrosine-protein kinase</keyword>
<evidence type="ECO:0000256" key="7">
    <source>
        <dbReference type="ARBA" id="ARBA00022741"/>
    </source>
</evidence>
<dbReference type="InParanoid" id="A2F6L8"/>
<feature type="compositionally biased region" description="Gly residues" evidence="16">
    <location>
        <begin position="1"/>
        <end position="15"/>
    </location>
</feature>
<dbReference type="AlphaFoldDB" id="A2F6L8"/>
<evidence type="ECO:0000256" key="12">
    <source>
        <dbReference type="ARBA" id="ARBA00023137"/>
    </source>
</evidence>
<reference evidence="18" key="2">
    <citation type="journal article" date="2007" name="Science">
        <title>Draft genome sequence of the sexually transmitted pathogen Trichomonas vaginalis.</title>
        <authorList>
            <person name="Carlton J.M."/>
            <person name="Hirt R.P."/>
            <person name="Silva J.C."/>
            <person name="Delcher A.L."/>
            <person name="Schatz M."/>
            <person name="Zhao Q."/>
            <person name="Wortman J.R."/>
            <person name="Bidwell S.L."/>
            <person name="Alsmark U.C.M."/>
            <person name="Besteiro S."/>
            <person name="Sicheritz-Ponten T."/>
            <person name="Noel C.J."/>
            <person name="Dacks J.B."/>
            <person name="Foster P.G."/>
            <person name="Simillion C."/>
            <person name="Van de Peer Y."/>
            <person name="Miranda-Saavedra D."/>
            <person name="Barton G.J."/>
            <person name="Westrop G.D."/>
            <person name="Mueller S."/>
            <person name="Dessi D."/>
            <person name="Fiori P.L."/>
            <person name="Ren Q."/>
            <person name="Paulsen I."/>
            <person name="Zhang H."/>
            <person name="Bastida-Corcuera F.D."/>
            <person name="Simoes-Barbosa A."/>
            <person name="Brown M.T."/>
            <person name="Hayes R.D."/>
            <person name="Mukherjee M."/>
            <person name="Okumura C.Y."/>
            <person name="Schneider R."/>
            <person name="Smith A.J."/>
            <person name="Vanacova S."/>
            <person name="Villalvazo M."/>
            <person name="Haas B.J."/>
            <person name="Pertea M."/>
            <person name="Feldblyum T.V."/>
            <person name="Utterback T.R."/>
            <person name="Shu C.L."/>
            <person name="Osoegawa K."/>
            <person name="de Jong P.J."/>
            <person name="Hrdy I."/>
            <person name="Horvathova L."/>
            <person name="Zubacova Z."/>
            <person name="Dolezal P."/>
            <person name="Malik S.B."/>
            <person name="Logsdon J.M. Jr."/>
            <person name="Henze K."/>
            <person name="Gupta A."/>
            <person name="Wang C.C."/>
            <person name="Dunne R.L."/>
            <person name="Upcroft J.A."/>
            <person name="Upcroft P."/>
            <person name="White O."/>
            <person name="Salzberg S.L."/>
            <person name="Tang P."/>
            <person name="Chiu C.-H."/>
            <person name="Lee Y.-S."/>
            <person name="Embley T.M."/>
            <person name="Coombs G.H."/>
            <person name="Mottram J.C."/>
            <person name="Tachezy J."/>
            <person name="Fraser-Liggett C.M."/>
            <person name="Johnson P.J."/>
        </authorList>
    </citation>
    <scope>NUCLEOTIDE SEQUENCE [LARGE SCALE GENOMIC DNA]</scope>
    <source>
        <strain evidence="18">G3</strain>
    </source>
</reference>
<feature type="domain" description="ALK/LTK-like glycine-rich" evidence="17">
    <location>
        <begin position="5"/>
        <end position="125"/>
    </location>
</feature>
<dbReference type="InterPro" id="IPR055163">
    <property type="entry name" value="ALK/LTK-like_GRD"/>
</dbReference>
<keyword evidence="7" id="KW-0547">Nucleotide-binding</keyword>
<keyword evidence="15" id="KW-0325">Glycoprotein</keyword>
<accession>A2F6L8</accession>
<dbReference type="Proteomes" id="UP000001542">
    <property type="component" value="Unassembled WGS sequence"/>
</dbReference>
<name>A2F6L8_TRIV3</name>
<dbReference type="EC" id="2.7.10.1" evidence="2"/>
<comment type="subcellular location">
    <subcellularLocation>
        <location evidence="1">Cell membrane</location>
        <topology evidence="1">Single-pass type I membrane protein</topology>
    </subcellularLocation>
</comment>
<proteinExistence type="predicted"/>
<evidence type="ECO:0000256" key="15">
    <source>
        <dbReference type="ARBA" id="ARBA00023180"/>
    </source>
</evidence>
<keyword evidence="5" id="KW-0812">Transmembrane</keyword>
<evidence type="ECO:0000259" key="17">
    <source>
        <dbReference type="Pfam" id="PF12810"/>
    </source>
</evidence>
<keyword evidence="4" id="KW-0808">Transferase</keyword>
<evidence type="ECO:0000256" key="3">
    <source>
        <dbReference type="ARBA" id="ARBA00022475"/>
    </source>
</evidence>
<evidence type="ECO:0000256" key="11">
    <source>
        <dbReference type="ARBA" id="ARBA00023136"/>
    </source>
</evidence>
<dbReference type="VEuPathDB" id="TrichDB:TVAGG3_0056000"/>
<dbReference type="EMBL" id="DS113637">
    <property type="protein sequence ID" value="EAX99463.1"/>
    <property type="molecule type" value="Genomic_DNA"/>
</dbReference>
<feature type="region of interest" description="Disordered" evidence="16">
    <location>
        <begin position="1"/>
        <end position="23"/>
    </location>
</feature>
<protein>
    <recommendedName>
        <fullName evidence="2">receptor protein-tyrosine kinase</fullName>
        <ecNumber evidence="2">2.7.10.1</ecNumber>
    </recommendedName>
</protein>
<gene>
    <name evidence="18" type="ORF">TVAG_053060</name>
</gene>
<evidence type="ECO:0000256" key="8">
    <source>
        <dbReference type="ARBA" id="ARBA00022777"/>
    </source>
</evidence>
<keyword evidence="6" id="KW-0732">Signal</keyword>
<evidence type="ECO:0000313" key="18">
    <source>
        <dbReference type="EMBL" id="EAX99463.1"/>
    </source>
</evidence>
<keyword evidence="8" id="KW-0418">Kinase</keyword>
<evidence type="ECO:0000256" key="9">
    <source>
        <dbReference type="ARBA" id="ARBA00022840"/>
    </source>
</evidence>
<evidence type="ECO:0000256" key="14">
    <source>
        <dbReference type="ARBA" id="ARBA00023170"/>
    </source>
</evidence>
<keyword evidence="10" id="KW-1133">Transmembrane helix</keyword>
<dbReference type="GO" id="GO:0005524">
    <property type="term" value="F:ATP binding"/>
    <property type="evidence" value="ECO:0007669"/>
    <property type="project" value="UniProtKB-KW"/>
</dbReference>
<keyword evidence="14" id="KW-0675">Receptor</keyword>
<keyword evidence="9" id="KW-0067">ATP-binding</keyword>
<keyword evidence="3" id="KW-1003">Cell membrane</keyword>
<evidence type="ECO:0000256" key="5">
    <source>
        <dbReference type="ARBA" id="ARBA00022692"/>
    </source>
</evidence>
<keyword evidence="13" id="KW-1015">Disulfide bond</keyword>
<organism evidence="18 19">
    <name type="scientific">Trichomonas vaginalis (strain ATCC PRA-98 / G3)</name>
    <dbReference type="NCBI Taxonomy" id="412133"/>
    <lineage>
        <taxon>Eukaryota</taxon>
        <taxon>Metamonada</taxon>
        <taxon>Parabasalia</taxon>
        <taxon>Trichomonadida</taxon>
        <taxon>Trichomonadidae</taxon>
        <taxon>Trichomonas</taxon>
    </lineage>
</organism>
<dbReference type="VEuPathDB" id="TrichDB:TVAG_053060"/>